<sequence>MVRKFLLVFLFLISVFPSALFAEETGDTALEAMCRQVLSSEFSLSPKVLMEAAKEKVVELPKKILDKATETLSKAPEALVETLESMKVSSSPTITESLAKKFVPSNANSDANDSTNPDNGALLASAYNSGLDLGIILIKNWPWTLGGILLLYLFFKFS</sequence>
<proteinExistence type="predicted"/>
<dbReference type="STRING" id="1802737.A2832_00965"/>
<protein>
    <recommendedName>
        <fullName evidence="4">DUF5667 domain-containing protein</fullName>
    </recommendedName>
</protein>
<evidence type="ECO:0000313" key="2">
    <source>
        <dbReference type="EMBL" id="OHA89845.1"/>
    </source>
</evidence>
<reference evidence="2 3" key="1">
    <citation type="journal article" date="2016" name="Nat. Commun.">
        <title>Thousands of microbial genomes shed light on interconnected biogeochemical processes in an aquifer system.</title>
        <authorList>
            <person name="Anantharaman K."/>
            <person name="Brown C.T."/>
            <person name="Hug L.A."/>
            <person name="Sharon I."/>
            <person name="Castelle C.J."/>
            <person name="Probst A.J."/>
            <person name="Thomas B.C."/>
            <person name="Singh A."/>
            <person name="Wilkins M.J."/>
            <person name="Karaoz U."/>
            <person name="Brodie E.L."/>
            <person name="Williams K.H."/>
            <person name="Hubbard S.S."/>
            <person name="Banfield J.F."/>
        </authorList>
    </citation>
    <scope>NUCLEOTIDE SEQUENCE [LARGE SCALE GENOMIC DNA]</scope>
</reference>
<name>A0A1G2SXX4_9BACT</name>
<feature type="chain" id="PRO_5009584479" description="DUF5667 domain-containing protein" evidence="1">
    <location>
        <begin position="22"/>
        <end position="158"/>
    </location>
</feature>
<evidence type="ECO:0000256" key="1">
    <source>
        <dbReference type="SAM" id="SignalP"/>
    </source>
</evidence>
<feature type="signal peptide" evidence="1">
    <location>
        <begin position="1"/>
        <end position="21"/>
    </location>
</feature>
<accession>A0A1G2SXX4</accession>
<comment type="caution">
    <text evidence="2">The sequence shown here is derived from an EMBL/GenBank/DDBJ whole genome shotgun (WGS) entry which is preliminary data.</text>
</comment>
<organism evidence="2 3">
    <name type="scientific">Candidatus Zambryskibacteria bacterium RIFCSPHIGHO2_01_FULL_44_22b</name>
    <dbReference type="NCBI Taxonomy" id="1802737"/>
    <lineage>
        <taxon>Bacteria</taxon>
        <taxon>Candidatus Zambryskiibacteriota</taxon>
    </lineage>
</organism>
<dbReference type="AlphaFoldDB" id="A0A1G2SXX4"/>
<dbReference type="EMBL" id="MHVG01000024">
    <property type="protein sequence ID" value="OHA89845.1"/>
    <property type="molecule type" value="Genomic_DNA"/>
</dbReference>
<evidence type="ECO:0008006" key="4">
    <source>
        <dbReference type="Google" id="ProtNLM"/>
    </source>
</evidence>
<gene>
    <name evidence="2" type="ORF">A2832_00965</name>
</gene>
<keyword evidence="1" id="KW-0732">Signal</keyword>
<dbReference type="Proteomes" id="UP000178538">
    <property type="component" value="Unassembled WGS sequence"/>
</dbReference>
<evidence type="ECO:0000313" key="3">
    <source>
        <dbReference type="Proteomes" id="UP000178538"/>
    </source>
</evidence>